<proteinExistence type="predicted"/>
<sequence length="181" mass="20535">MKMNIAVTTRLSFKLMDEHDWPQLYELDQDPAVMQYLTEGKPTSLEEIKTVSIPRMLAYRNEQQGWGLWQVTLRESNTFIGWVLVRPMGFFSDTPDFSDIEVGWRFKQASWGKGYAIEAAGAICSELEKQRQVKAISATALTSNVGSINVMKKLGMQLQHYYIHTDDGSNLTAALYSKPCS</sequence>
<evidence type="ECO:0000313" key="3">
    <source>
        <dbReference type="Proteomes" id="UP001152447"/>
    </source>
</evidence>
<organism evidence="2 3">
    <name type="scientific">Pseudoalteromonas haloplanktis</name>
    <name type="common">Alteromonas haloplanktis</name>
    <dbReference type="NCBI Taxonomy" id="228"/>
    <lineage>
        <taxon>Bacteria</taxon>
        <taxon>Pseudomonadati</taxon>
        <taxon>Pseudomonadota</taxon>
        <taxon>Gammaproteobacteria</taxon>
        <taxon>Alteromonadales</taxon>
        <taxon>Pseudoalteromonadaceae</taxon>
        <taxon>Pseudoalteromonas</taxon>
    </lineage>
</organism>
<gene>
    <name evidence="2" type="ORF">PSEHALCIP103_00312</name>
</gene>
<dbReference type="Gene3D" id="3.40.630.30">
    <property type="match status" value="1"/>
</dbReference>
<feature type="domain" description="N-acetyltransferase" evidence="1">
    <location>
        <begin position="11"/>
        <end position="181"/>
    </location>
</feature>
<dbReference type="InterPro" id="IPR051531">
    <property type="entry name" value="N-acetyltransferase"/>
</dbReference>
<dbReference type="Proteomes" id="UP001152447">
    <property type="component" value="Unassembled WGS sequence"/>
</dbReference>
<dbReference type="AlphaFoldDB" id="A0A9W4QS86"/>
<dbReference type="Pfam" id="PF13302">
    <property type="entry name" value="Acetyltransf_3"/>
    <property type="match status" value="1"/>
</dbReference>
<accession>A0A9W4QS86</accession>
<reference evidence="2" key="1">
    <citation type="submission" date="2022-07" db="EMBL/GenBank/DDBJ databases">
        <authorList>
            <person name="Criscuolo A."/>
        </authorList>
    </citation>
    <scope>NUCLEOTIDE SEQUENCE</scope>
    <source>
        <strain evidence="2">CIP103197</strain>
    </source>
</reference>
<comment type="caution">
    <text evidence="2">The sequence shown here is derived from an EMBL/GenBank/DDBJ whole genome shotgun (WGS) entry which is preliminary data.</text>
</comment>
<protein>
    <submittedName>
        <fullName evidence="2">Acetyltransferase</fullName>
        <ecNumber evidence="2">2.3.1.-</ecNumber>
    </submittedName>
</protein>
<keyword evidence="2" id="KW-0808">Transferase</keyword>
<name>A0A9W4QS86_PSEHA</name>
<evidence type="ECO:0000259" key="1">
    <source>
        <dbReference type="PROSITE" id="PS51186"/>
    </source>
</evidence>
<keyword evidence="3" id="KW-1185">Reference proteome</keyword>
<dbReference type="PANTHER" id="PTHR43792:SF1">
    <property type="entry name" value="N-ACETYLTRANSFERASE DOMAIN-CONTAINING PROTEIN"/>
    <property type="match status" value="1"/>
</dbReference>
<dbReference type="EMBL" id="CAMAPB010000002">
    <property type="protein sequence ID" value="CAH9050990.1"/>
    <property type="molecule type" value="Genomic_DNA"/>
</dbReference>
<dbReference type="PANTHER" id="PTHR43792">
    <property type="entry name" value="GNAT FAMILY, PUTATIVE (AFU_ORTHOLOGUE AFUA_3G00765)-RELATED-RELATED"/>
    <property type="match status" value="1"/>
</dbReference>
<dbReference type="InterPro" id="IPR016181">
    <property type="entry name" value="Acyl_CoA_acyltransferase"/>
</dbReference>
<dbReference type="EC" id="2.3.1.-" evidence="2"/>
<dbReference type="PROSITE" id="PS51186">
    <property type="entry name" value="GNAT"/>
    <property type="match status" value="1"/>
</dbReference>
<dbReference type="InterPro" id="IPR000182">
    <property type="entry name" value="GNAT_dom"/>
</dbReference>
<dbReference type="SUPFAM" id="SSF55729">
    <property type="entry name" value="Acyl-CoA N-acyltransferases (Nat)"/>
    <property type="match status" value="1"/>
</dbReference>
<keyword evidence="2" id="KW-0012">Acyltransferase</keyword>
<evidence type="ECO:0000313" key="2">
    <source>
        <dbReference type="EMBL" id="CAH9050990.1"/>
    </source>
</evidence>
<dbReference type="GO" id="GO:0016747">
    <property type="term" value="F:acyltransferase activity, transferring groups other than amino-acyl groups"/>
    <property type="evidence" value="ECO:0007669"/>
    <property type="project" value="InterPro"/>
</dbReference>
<dbReference type="RefSeq" id="WP_262975991.1">
    <property type="nucleotide sequence ID" value="NZ_CAMAPB010000002.1"/>
</dbReference>